<feature type="compositionally biased region" description="Polar residues" evidence="1">
    <location>
        <begin position="800"/>
        <end position="812"/>
    </location>
</feature>
<feature type="region of interest" description="Disordered" evidence="1">
    <location>
        <begin position="987"/>
        <end position="1009"/>
    </location>
</feature>
<evidence type="ECO:0000313" key="3">
    <source>
        <dbReference type="Proteomes" id="UP001054902"/>
    </source>
</evidence>
<protein>
    <submittedName>
        <fullName evidence="2">Uncharacterized protein</fullName>
    </submittedName>
</protein>
<feature type="compositionally biased region" description="Low complexity" evidence="1">
    <location>
        <begin position="574"/>
        <end position="585"/>
    </location>
</feature>
<feature type="region of interest" description="Disordered" evidence="1">
    <location>
        <begin position="574"/>
        <end position="601"/>
    </location>
</feature>
<feature type="region of interest" description="Disordered" evidence="1">
    <location>
        <begin position="145"/>
        <end position="166"/>
    </location>
</feature>
<evidence type="ECO:0000256" key="1">
    <source>
        <dbReference type="SAM" id="MobiDB-lite"/>
    </source>
</evidence>
<feature type="compositionally biased region" description="Low complexity" evidence="1">
    <location>
        <begin position="709"/>
        <end position="735"/>
    </location>
</feature>
<dbReference type="Proteomes" id="UP001054902">
    <property type="component" value="Unassembled WGS sequence"/>
</dbReference>
<feature type="compositionally biased region" description="Low complexity" evidence="1">
    <location>
        <begin position="813"/>
        <end position="824"/>
    </location>
</feature>
<feature type="compositionally biased region" description="Basic residues" evidence="1">
    <location>
        <begin position="740"/>
        <end position="749"/>
    </location>
</feature>
<accession>A0AAD3HAX9</accession>
<gene>
    <name evidence="2" type="ORF">CTEN210_13628</name>
</gene>
<dbReference type="AlphaFoldDB" id="A0AAD3HAX9"/>
<comment type="caution">
    <text evidence="2">The sequence shown here is derived from an EMBL/GenBank/DDBJ whole genome shotgun (WGS) entry which is preliminary data.</text>
</comment>
<feature type="compositionally biased region" description="Acidic residues" evidence="1">
    <location>
        <begin position="148"/>
        <end position="163"/>
    </location>
</feature>
<keyword evidence="3" id="KW-1185">Reference proteome</keyword>
<feature type="region of interest" description="Disordered" evidence="1">
    <location>
        <begin position="698"/>
        <end position="835"/>
    </location>
</feature>
<feature type="region of interest" description="Disordered" evidence="1">
    <location>
        <begin position="1"/>
        <end position="30"/>
    </location>
</feature>
<organism evidence="2 3">
    <name type="scientific">Chaetoceros tenuissimus</name>
    <dbReference type="NCBI Taxonomy" id="426638"/>
    <lineage>
        <taxon>Eukaryota</taxon>
        <taxon>Sar</taxon>
        <taxon>Stramenopiles</taxon>
        <taxon>Ochrophyta</taxon>
        <taxon>Bacillariophyta</taxon>
        <taxon>Coscinodiscophyceae</taxon>
        <taxon>Chaetocerotophycidae</taxon>
        <taxon>Chaetocerotales</taxon>
        <taxon>Chaetocerotaceae</taxon>
        <taxon>Chaetoceros</taxon>
    </lineage>
</organism>
<reference evidence="2 3" key="1">
    <citation type="journal article" date="2021" name="Sci. Rep.">
        <title>The genome of the diatom Chaetoceros tenuissimus carries an ancient integrated fragment of an extant virus.</title>
        <authorList>
            <person name="Hongo Y."/>
            <person name="Kimura K."/>
            <person name="Takaki Y."/>
            <person name="Yoshida Y."/>
            <person name="Baba S."/>
            <person name="Kobayashi G."/>
            <person name="Nagasaki K."/>
            <person name="Hano T."/>
            <person name="Tomaru Y."/>
        </authorList>
    </citation>
    <scope>NUCLEOTIDE SEQUENCE [LARGE SCALE GENOMIC DNA]</scope>
    <source>
        <strain evidence="2 3">NIES-3715</strain>
    </source>
</reference>
<proteinExistence type="predicted"/>
<feature type="compositionally biased region" description="Polar residues" evidence="1">
    <location>
        <begin position="586"/>
        <end position="597"/>
    </location>
</feature>
<feature type="compositionally biased region" description="Polar residues" evidence="1">
    <location>
        <begin position="698"/>
        <end position="708"/>
    </location>
</feature>
<feature type="compositionally biased region" description="Polar residues" evidence="1">
    <location>
        <begin position="752"/>
        <end position="784"/>
    </location>
</feature>
<dbReference type="EMBL" id="BLLK01000057">
    <property type="protein sequence ID" value="GFH57152.1"/>
    <property type="molecule type" value="Genomic_DNA"/>
</dbReference>
<evidence type="ECO:0000313" key="2">
    <source>
        <dbReference type="EMBL" id="GFH57152.1"/>
    </source>
</evidence>
<name>A0AAD3HAX9_9STRA</name>
<sequence length="1045" mass="117638">MNHSFKNLPRAKEVNEQQGAMHSKTVSDDDDLIGQEFNTHRSQAVSNPFHSLSIQSLPGKISFGEFQQQIYVRAQQLLKGKEENKNIKDGHTEYSKKSKYSSQNLMEHCRLFSKGWCFQPRKPKSILLNKYDNTHVNWNLVKPLSSLTDDDDDDNREEEEVTLEEFPSAEQSNCLVNADSHVGQKKTAVDSKNTTSSSNKSTYTPIKLKNFENDTTPCEYQKLFDTLNSIEPWVPRCMSKHSGGVSTHKNRNTDKKMAIPSSARKANPIYWSFVNDSSKYTKTYTPIKLKDFDKDDTTPCEYQKLFDTLNSIEPWVPRCMSKHSGGVSTHKNRNTDKKMAIPSSARKANPIYWSFVNDSLSPVSNLEEEDPVRRPKSILLNKDAKFPIDKNAVINLDDDEDEVSVSSLTPTYEERPSRESICLNVEGHYHMHATSGEKLQQKDCTPVTDEIDQYQNELFARNIAKSSNGGVRKDRITVAIKKSLRGSYRDRSDTYLRQFELDNRGTVFPTNLHEQGKLRLRAIARRHLYIPVDRSTTLIELGHHNSKGKWQGKNFRSSLSIVVEEEIELDVSTSASSENLLSSTTPATGPSSITTESTKPEIDLINSSTASSIASALDSSFRPSDPFPSSQSLFKVTKNGKRRKLNPVSDGIIDATYSWCTSSPAPSPPPPVKIEVIAMAKDCQMQKEICSNDSDNLVQKSLAPTSPASQTSEQESQLQQINVSPSSLSSHPSGSNDIARRKRRKRYRRSAACTSQHSHTTSLVLESTMTNENVPIPSSSVTESRSNDIARRKRRKRNRLSSTCTSQHSSDTPSLVEESLPSPSHLDEARRKQLKSNQRSVEASFLLLLPVGLLVSSVIEHAMTHCNSKVEKTVIKEQTANQSDETRHKKEMFRASKANHLPLSVLKKQRQVLQLVEHSGEEGFEWIPICIKQAAKKSSKVKKKGSKELISRERLQRRAFTRRRRHTPADMNMKKLLTSHLYREKRVNASKVKSKKEKKGGGRSGSRRVLGTIQEETLVECHGGFLDSLENPSTSCIKISSLQKG</sequence>